<evidence type="ECO:0000256" key="1">
    <source>
        <dbReference type="ARBA" id="ARBA00004418"/>
    </source>
</evidence>
<protein>
    <submittedName>
        <fullName evidence="5">NitT/TauT family transport system substrate-binding protein</fullName>
    </submittedName>
</protein>
<dbReference type="PROSITE" id="PS51257">
    <property type="entry name" value="PROKAR_LIPOPROTEIN"/>
    <property type="match status" value="1"/>
</dbReference>
<name>A0A1C5GAG4_MICEH</name>
<evidence type="ECO:0000256" key="4">
    <source>
        <dbReference type="SAM" id="SignalP"/>
    </source>
</evidence>
<reference evidence="5 6" key="1">
    <citation type="submission" date="2016-06" db="EMBL/GenBank/DDBJ databases">
        <authorList>
            <person name="Kjaerup R.B."/>
            <person name="Dalgaard T.S."/>
            <person name="Juul-Madsen H.R."/>
        </authorList>
    </citation>
    <scope>NUCLEOTIDE SEQUENCE [LARGE SCALE GENOMIC DNA]</scope>
    <source>
        <strain evidence="5 6">DSM 43913</strain>
    </source>
</reference>
<keyword evidence="6" id="KW-1185">Reference proteome</keyword>
<dbReference type="GO" id="GO:0042597">
    <property type="term" value="C:periplasmic space"/>
    <property type="evidence" value="ECO:0007669"/>
    <property type="project" value="UniProtKB-SubCell"/>
</dbReference>
<dbReference type="PANTHER" id="PTHR30024">
    <property type="entry name" value="ALIPHATIC SULFONATES-BINDING PROTEIN-RELATED"/>
    <property type="match status" value="1"/>
</dbReference>
<evidence type="ECO:0000256" key="2">
    <source>
        <dbReference type="ARBA" id="ARBA00010742"/>
    </source>
</evidence>
<sequence length="320" mass="33701">MRMRALRAAVAALLVTAAVAACAENQTPTESGGGEATPSVAVNFGVGVDPAYSPIYLADQEKLFQANGLNVTVTQYQEGTGGLDAILAKQGQVTASTESSLLNRATRGDIKGLAVFSQSPSFIKLVARSGVADVAGIKKYGVVPGTVNEYATNKVLAARGISRESVEFVNASPAEMPALLQRGDVDGYIMWEPWPSRGVANGGKILLTSGDIGYVYNLVIGVDGAWYEANKETAKKVVQTIGQACEQLTKDPAKAGTVTEKAIKVPAKEAQGLLEGVQCQVRDFTDDDLKRYGEIAQFQQDSKIVTQKADPATVMVKGVA</sequence>
<feature type="chain" id="PRO_5008716441" evidence="4">
    <location>
        <begin position="24"/>
        <end position="320"/>
    </location>
</feature>
<evidence type="ECO:0000256" key="3">
    <source>
        <dbReference type="ARBA" id="ARBA00022729"/>
    </source>
</evidence>
<dbReference type="Pfam" id="PF13379">
    <property type="entry name" value="NMT1_2"/>
    <property type="match status" value="1"/>
</dbReference>
<keyword evidence="3 4" id="KW-0732">Signal</keyword>
<comment type="similarity">
    <text evidence="2">Belongs to the bacterial solute-binding protein SsuA/TauA family.</text>
</comment>
<dbReference type="Proteomes" id="UP000198251">
    <property type="component" value="Chromosome I"/>
</dbReference>
<evidence type="ECO:0000313" key="6">
    <source>
        <dbReference type="Proteomes" id="UP000198251"/>
    </source>
</evidence>
<dbReference type="SUPFAM" id="SSF53850">
    <property type="entry name" value="Periplasmic binding protein-like II"/>
    <property type="match status" value="1"/>
</dbReference>
<evidence type="ECO:0000313" key="5">
    <source>
        <dbReference type="EMBL" id="SCG16668.1"/>
    </source>
</evidence>
<comment type="subcellular location">
    <subcellularLocation>
        <location evidence="1">Periplasm</location>
    </subcellularLocation>
</comment>
<dbReference type="Gene3D" id="3.40.190.10">
    <property type="entry name" value="Periplasmic binding protein-like II"/>
    <property type="match status" value="2"/>
</dbReference>
<gene>
    <name evidence="5" type="ORF">GA0070610_2940</name>
</gene>
<organism evidence="5 6">
    <name type="scientific">Micromonospora echinofusca</name>
    <dbReference type="NCBI Taxonomy" id="47858"/>
    <lineage>
        <taxon>Bacteria</taxon>
        <taxon>Bacillati</taxon>
        <taxon>Actinomycetota</taxon>
        <taxon>Actinomycetes</taxon>
        <taxon>Micromonosporales</taxon>
        <taxon>Micromonosporaceae</taxon>
        <taxon>Micromonospora</taxon>
    </lineage>
</organism>
<dbReference type="EMBL" id="LT607733">
    <property type="protein sequence ID" value="SCG16668.1"/>
    <property type="molecule type" value="Genomic_DNA"/>
</dbReference>
<accession>A0A1C5GAG4</accession>
<feature type="signal peptide" evidence="4">
    <location>
        <begin position="1"/>
        <end position="23"/>
    </location>
</feature>
<proteinExistence type="inferred from homology"/>
<dbReference type="PANTHER" id="PTHR30024:SF47">
    <property type="entry name" value="TAURINE-BINDING PERIPLASMIC PROTEIN"/>
    <property type="match status" value="1"/>
</dbReference>
<dbReference type="AlphaFoldDB" id="A0A1C5GAG4"/>